<protein>
    <recommendedName>
        <fullName evidence="4">Heme-binding protein</fullName>
    </recommendedName>
</protein>
<evidence type="ECO:0000313" key="3">
    <source>
        <dbReference type="Proteomes" id="UP000326912"/>
    </source>
</evidence>
<evidence type="ECO:0000256" key="1">
    <source>
        <dbReference type="SAM" id="MobiDB-lite"/>
    </source>
</evidence>
<sequence>MSISIEMARKVLEVSKQRALELRSPVSIAIVDAGGHLVLFERMMAPYGFATGNISIAKAHTAVMFNQPTDDVAQWGAAIPGFASSLAAMTNGQFIMAAGGWPLRVNGVTIGGIGISGGNAPGRDDEIARAGIGALEAMAPAVKATPPVAPQPQPVAYKPAEPSAPYSQPLYSQPAYYNNQGYSNHGVNVPGSAAQDREKNSNANFSQEKPADHFSQTKTSTNQQDPYNSFRSQSPNPPNVDHPGDQA</sequence>
<reference evidence="2 3" key="1">
    <citation type="submission" date="2019-10" db="EMBL/GenBank/DDBJ databases">
        <title>Dictyobacter vulcani sp. nov., within the class Ktedonobacteria, isolated from soil of volcanic Mt. Zao.</title>
        <authorList>
            <person name="Zheng Y."/>
            <person name="Wang C.M."/>
            <person name="Sakai Y."/>
            <person name="Abe K."/>
            <person name="Yokota A."/>
            <person name="Yabe S."/>
        </authorList>
    </citation>
    <scope>NUCLEOTIDE SEQUENCE [LARGE SCALE GENOMIC DNA]</scope>
    <source>
        <strain evidence="2 3">W12</strain>
    </source>
</reference>
<comment type="caution">
    <text evidence="2">The sequence shown here is derived from an EMBL/GenBank/DDBJ whole genome shotgun (WGS) entry which is preliminary data.</text>
</comment>
<dbReference type="InterPro" id="IPR052517">
    <property type="entry name" value="GlcG_carb_metab_protein"/>
</dbReference>
<feature type="compositionally biased region" description="Polar residues" evidence="1">
    <location>
        <begin position="165"/>
        <end position="186"/>
    </location>
</feature>
<dbReference type="Gene3D" id="3.30.450.150">
    <property type="entry name" value="Haem-degrading domain"/>
    <property type="match status" value="1"/>
</dbReference>
<dbReference type="Pfam" id="PF03928">
    <property type="entry name" value="HbpS-like"/>
    <property type="match status" value="1"/>
</dbReference>
<dbReference type="SUPFAM" id="SSF143744">
    <property type="entry name" value="GlcG-like"/>
    <property type="match status" value="1"/>
</dbReference>
<evidence type="ECO:0008006" key="4">
    <source>
        <dbReference type="Google" id="ProtNLM"/>
    </source>
</evidence>
<dbReference type="AlphaFoldDB" id="A0A5J4KI62"/>
<name>A0A5J4KI62_9CHLR</name>
<feature type="compositionally biased region" description="Polar residues" evidence="1">
    <location>
        <begin position="214"/>
        <end position="234"/>
    </location>
</feature>
<dbReference type="InterPro" id="IPR005624">
    <property type="entry name" value="PduO/GlcC-like"/>
</dbReference>
<dbReference type="InterPro" id="IPR038084">
    <property type="entry name" value="PduO/GlcC-like_sf"/>
</dbReference>
<dbReference type="EMBL" id="BKZW01000001">
    <property type="protein sequence ID" value="GER87415.1"/>
    <property type="molecule type" value="Genomic_DNA"/>
</dbReference>
<keyword evidence="3" id="KW-1185">Reference proteome</keyword>
<organism evidence="2 3">
    <name type="scientific">Dictyobacter vulcani</name>
    <dbReference type="NCBI Taxonomy" id="2607529"/>
    <lineage>
        <taxon>Bacteria</taxon>
        <taxon>Bacillati</taxon>
        <taxon>Chloroflexota</taxon>
        <taxon>Ktedonobacteria</taxon>
        <taxon>Ktedonobacterales</taxon>
        <taxon>Dictyobacteraceae</taxon>
        <taxon>Dictyobacter</taxon>
    </lineage>
</organism>
<dbReference type="PANTHER" id="PTHR34309">
    <property type="entry name" value="SLR1406 PROTEIN"/>
    <property type="match status" value="1"/>
</dbReference>
<proteinExistence type="predicted"/>
<feature type="region of interest" description="Disordered" evidence="1">
    <location>
        <begin position="144"/>
        <end position="247"/>
    </location>
</feature>
<gene>
    <name evidence="2" type="ORF">KDW_15770</name>
</gene>
<dbReference type="PANTHER" id="PTHR34309:SF1">
    <property type="entry name" value="PROTEIN GLCG"/>
    <property type="match status" value="1"/>
</dbReference>
<evidence type="ECO:0000313" key="2">
    <source>
        <dbReference type="EMBL" id="GER87415.1"/>
    </source>
</evidence>
<dbReference type="RefSeq" id="WP_162005036.1">
    <property type="nucleotide sequence ID" value="NZ_BKZW01000001.1"/>
</dbReference>
<dbReference type="Proteomes" id="UP000326912">
    <property type="component" value="Unassembled WGS sequence"/>
</dbReference>
<accession>A0A5J4KI62</accession>